<protein>
    <submittedName>
        <fullName evidence="2">Uncharacterized protein</fullName>
    </submittedName>
</protein>
<evidence type="ECO:0000313" key="3">
    <source>
        <dbReference type="Proteomes" id="UP001472866"/>
    </source>
</evidence>
<evidence type="ECO:0000256" key="1">
    <source>
        <dbReference type="ARBA" id="ARBA00009737"/>
    </source>
</evidence>
<dbReference type="Pfam" id="PF05755">
    <property type="entry name" value="REF"/>
    <property type="match status" value="1"/>
</dbReference>
<comment type="similarity">
    <text evidence="1">Belongs to the REF/SRPP family.</text>
</comment>
<reference evidence="2 3" key="1">
    <citation type="submission" date="2024-03" db="EMBL/GenBank/DDBJ databases">
        <title>Complete genome sequence of the green alga Chloropicon roscoffensis RCC1871.</title>
        <authorList>
            <person name="Lemieux C."/>
            <person name="Pombert J.-F."/>
            <person name="Otis C."/>
            <person name="Turmel M."/>
        </authorList>
    </citation>
    <scope>NUCLEOTIDE SEQUENCE [LARGE SCALE GENOMIC DNA]</scope>
    <source>
        <strain evidence="2 3">RCC1871</strain>
    </source>
</reference>
<dbReference type="EMBL" id="CP151513">
    <property type="protein sequence ID" value="WZN65939.1"/>
    <property type="molecule type" value="Genomic_DNA"/>
</dbReference>
<accession>A0AAX4PI00</accession>
<keyword evidence="3" id="KW-1185">Reference proteome</keyword>
<proteinExistence type="inferred from homology"/>
<organism evidence="2 3">
    <name type="scientific">Chloropicon roscoffensis</name>
    <dbReference type="NCBI Taxonomy" id="1461544"/>
    <lineage>
        <taxon>Eukaryota</taxon>
        <taxon>Viridiplantae</taxon>
        <taxon>Chlorophyta</taxon>
        <taxon>Chloropicophyceae</taxon>
        <taxon>Chloropicales</taxon>
        <taxon>Chloropicaceae</taxon>
        <taxon>Chloropicon</taxon>
    </lineage>
</organism>
<evidence type="ECO:0000313" key="2">
    <source>
        <dbReference type="EMBL" id="WZN65939.1"/>
    </source>
</evidence>
<dbReference type="AlphaFoldDB" id="A0AAX4PI00"/>
<dbReference type="Proteomes" id="UP001472866">
    <property type="component" value="Chromosome 13"/>
</dbReference>
<sequence>MTTDGSETMKSEELKRLGFLFEYGALAADLSAKYYDLVKKQTPSALSPGIETLEGAIKAYGMPIVTKVQDVAPKVITEADKRVDGVVEGVSSVYTKYTNGENIKAFKKTREEYLKQIEQLLEDIKTKGFQGSVAEVMGFVNTVKETVMKEGAKRVDSAKANPVYVKTYNTVSEKICTAQETALFKKIIAVLEDIKANKSVAPLVNKSVDMATPYVDYATPYVAKLAESLKPVQPAT</sequence>
<dbReference type="InterPro" id="IPR008802">
    <property type="entry name" value="REF"/>
</dbReference>
<gene>
    <name evidence="2" type="ORF">HKI87_13g75020</name>
</gene>
<name>A0AAX4PI00_9CHLO</name>